<dbReference type="InterPro" id="IPR027417">
    <property type="entry name" value="P-loop_NTPase"/>
</dbReference>
<dbReference type="SMART" id="SM00382">
    <property type="entry name" value="AAA"/>
    <property type="match status" value="1"/>
</dbReference>
<evidence type="ECO:0000256" key="6">
    <source>
        <dbReference type="ARBA" id="ARBA00022840"/>
    </source>
</evidence>
<dbReference type="GO" id="GO:0016887">
    <property type="term" value="F:ATP hydrolysis activity"/>
    <property type="evidence" value="ECO:0007669"/>
    <property type="project" value="InterPro"/>
</dbReference>
<comment type="similarity">
    <text evidence="2 10">Belongs to the ABC transporter superfamily.</text>
</comment>
<organism evidence="12 13">
    <name type="scientific">Methanobrevibacter millerae</name>
    <dbReference type="NCBI Taxonomy" id="230361"/>
    <lineage>
        <taxon>Archaea</taxon>
        <taxon>Methanobacteriati</taxon>
        <taxon>Methanobacteriota</taxon>
        <taxon>Methanomada group</taxon>
        <taxon>Methanobacteria</taxon>
        <taxon>Methanobacteriales</taxon>
        <taxon>Methanobacteriaceae</taxon>
        <taxon>Methanobrevibacter</taxon>
    </lineage>
</organism>
<evidence type="ECO:0000256" key="2">
    <source>
        <dbReference type="ARBA" id="ARBA00005417"/>
    </source>
</evidence>
<dbReference type="InterPro" id="IPR050095">
    <property type="entry name" value="ECF_ABC_transporter_ATP-bd"/>
</dbReference>
<dbReference type="GO" id="GO:0005524">
    <property type="term" value="F:ATP binding"/>
    <property type="evidence" value="ECO:0007669"/>
    <property type="project" value="UniProtKB-UniRule"/>
</dbReference>
<dbReference type="InterPro" id="IPR003439">
    <property type="entry name" value="ABC_transporter-like_ATP-bd"/>
</dbReference>
<dbReference type="Gene3D" id="3.40.50.300">
    <property type="entry name" value="P-loop containing nucleotide triphosphate hydrolases"/>
    <property type="match status" value="1"/>
</dbReference>
<keyword evidence="5 10" id="KW-0547">Nucleotide-binding</keyword>
<evidence type="ECO:0000256" key="8">
    <source>
        <dbReference type="ARBA" id="ARBA00023136"/>
    </source>
</evidence>
<dbReference type="PANTHER" id="PTHR43553:SF24">
    <property type="entry name" value="ENERGY-COUPLING FACTOR TRANSPORTER ATP-BINDING PROTEIN ECFA1"/>
    <property type="match status" value="1"/>
</dbReference>
<dbReference type="Proteomes" id="UP000713479">
    <property type="component" value="Unassembled WGS sequence"/>
</dbReference>
<keyword evidence="6 10" id="KW-0067">ATP-binding</keyword>
<gene>
    <name evidence="12" type="ORF">E7Z74_09265</name>
</gene>
<feature type="domain" description="ABC transporter" evidence="11">
    <location>
        <begin position="6"/>
        <end position="241"/>
    </location>
</feature>
<evidence type="ECO:0000313" key="13">
    <source>
        <dbReference type="Proteomes" id="UP000713479"/>
    </source>
</evidence>
<accession>A0A8T3VU38</accession>
<protein>
    <recommendedName>
        <fullName evidence="10">ABC transporter ATP-binding protein</fullName>
    </recommendedName>
</protein>
<comment type="subcellular location">
    <subcellularLocation>
        <location evidence="1 10">Cell membrane</location>
        <topology evidence="1 10">Peripheral membrane protein</topology>
    </subcellularLocation>
</comment>
<evidence type="ECO:0000256" key="10">
    <source>
        <dbReference type="RuleBase" id="RU364103"/>
    </source>
</evidence>
<dbReference type="SUPFAM" id="SSF52540">
    <property type="entry name" value="P-loop containing nucleoside triphosphate hydrolases"/>
    <property type="match status" value="1"/>
</dbReference>
<evidence type="ECO:0000256" key="1">
    <source>
        <dbReference type="ARBA" id="ARBA00004202"/>
    </source>
</evidence>
<dbReference type="FunFam" id="3.40.50.300:FF:000224">
    <property type="entry name" value="Energy-coupling factor transporter ATP-binding protein EcfA"/>
    <property type="match status" value="1"/>
</dbReference>
<dbReference type="CDD" id="cd03225">
    <property type="entry name" value="ABC_cobalt_CbiO_domain1"/>
    <property type="match status" value="1"/>
</dbReference>
<dbReference type="GO" id="GO:0006824">
    <property type="term" value="P:cobalt ion transport"/>
    <property type="evidence" value="ECO:0007669"/>
    <property type="project" value="InterPro"/>
</dbReference>
<reference evidence="12" key="1">
    <citation type="submission" date="2019-04" db="EMBL/GenBank/DDBJ databases">
        <title>Evolution of Biomass-Degrading Anaerobic Consortia Revealed by Metagenomics.</title>
        <authorList>
            <person name="Peng X."/>
        </authorList>
    </citation>
    <scope>NUCLEOTIDE SEQUENCE</scope>
    <source>
        <strain evidence="12">SIG13</strain>
    </source>
</reference>
<evidence type="ECO:0000256" key="3">
    <source>
        <dbReference type="ARBA" id="ARBA00022448"/>
    </source>
</evidence>
<keyword evidence="7" id="KW-1278">Translocase</keyword>
<keyword evidence="3 10" id="KW-0813">Transport</keyword>
<sequence>MSEVHLSTKNLSYTYPDGTHALKNINMEIYKGQKVAIMGPNGAGKSTLFSHFNGLTEPTSGHIEIDGKAIKYDRETLLEVRQKVGIVFQDPNDQLFAPTVKEDVAFGPMNLGLEYEEVERRVDEALTMVGMEQYKDKTPHHLSGGQQKRVAIAGIIAMRPEIMILDEPTAGLDPEGVEKVLNILDNLNNEGMSIVISSHDIEMVNEFAEKIFVLNEGEILESGDKHEIFSNKELLKKAHLKAPITTEILYNLKERGYNVDTTKISIDEVIEEIIKIKKD</sequence>
<dbReference type="GO" id="GO:0042626">
    <property type="term" value="F:ATPase-coupled transmembrane transporter activity"/>
    <property type="evidence" value="ECO:0007669"/>
    <property type="project" value="TreeGrafter"/>
</dbReference>
<comment type="caution">
    <text evidence="12">The sequence shown here is derived from an EMBL/GenBank/DDBJ whole genome shotgun (WGS) entry which is preliminary data.</text>
</comment>
<comment type="function">
    <text evidence="9">Probably part of an ABC transporter complex. Responsible for energy coupling to the transport system.</text>
</comment>
<dbReference type="AlphaFoldDB" id="A0A8T3VU38"/>
<dbReference type="InterPro" id="IPR005876">
    <property type="entry name" value="Co_trans_ATP-bd"/>
</dbReference>
<evidence type="ECO:0000256" key="5">
    <source>
        <dbReference type="ARBA" id="ARBA00022741"/>
    </source>
</evidence>
<dbReference type="EMBL" id="SUTF01000015">
    <property type="protein sequence ID" value="MBE6511425.1"/>
    <property type="molecule type" value="Genomic_DNA"/>
</dbReference>
<name>A0A8T3VU38_9EURY</name>
<dbReference type="PROSITE" id="PS00211">
    <property type="entry name" value="ABC_TRANSPORTER_1"/>
    <property type="match status" value="1"/>
</dbReference>
<evidence type="ECO:0000256" key="9">
    <source>
        <dbReference type="ARBA" id="ARBA00025157"/>
    </source>
</evidence>
<dbReference type="GO" id="GO:0043190">
    <property type="term" value="C:ATP-binding cassette (ABC) transporter complex"/>
    <property type="evidence" value="ECO:0007669"/>
    <property type="project" value="TreeGrafter"/>
</dbReference>
<dbReference type="NCBIfam" id="TIGR01166">
    <property type="entry name" value="cbiO"/>
    <property type="match status" value="1"/>
</dbReference>
<dbReference type="InterPro" id="IPR017871">
    <property type="entry name" value="ABC_transporter-like_CS"/>
</dbReference>
<keyword evidence="4 10" id="KW-1003">Cell membrane</keyword>
<evidence type="ECO:0000256" key="4">
    <source>
        <dbReference type="ARBA" id="ARBA00022475"/>
    </source>
</evidence>
<keyword evidence="8 10" id="KW-0472">Membrane</keyword>
<evidence type="ECO:0000256" key="7">
    <source>
        <dbReference type="ARBA" id="ARBA00022967"/>
    </source>
</evidence>
<comment type="function">
    <text evidence="10">Part of an ABC transporter complex. Responsible for energy coupling to the transport system.</text>
</comment>
<dbReference type="InterPro" id="IPR003593">
    <property type="entry name" value="AAA+_ATPase"/>
</dbReference>
<evidence type="ECO:0000313" key="12">
    <source>
        <dbReference type="EMBL" id="MBE6511425.1"/>
    </source>
</evidence>
<proteinExistence type="inferred from homology"/>
<dbReference type="PROSITE" id="PS50893">
    <property type="entry name" value="ABC_TRANSPORTER_2"/>
    <property type="match status" value="1"/>
</dbReference>
<evidence type="ECO:0000259" key="11">
    <source>
        <dbReference type="PROSITE" id="PS50893"/>
    </source>
</evidence>
<dbReference type="PANTHER" id="PTHR43553">
    <property type="entry name" value="HEAVY METAL TRANSPORTER"/>
    <property type="match status" value="1"/>
</dbReference>
<dbReference type="Pfam" id="PF00005">
    <property type="entry name" value="ABC_tran"/>
    <property type="match status" value="1"/>
</dbReference>
<dbReference type="InterPro" id="IPR015856">
    <property type="entry name" value="ABC_transpr_CbiO/EcfA_su"/>
</dbReference>